<keyword evidence="4" id="KW-1185">Reference proteome</keyword>
<dbReference type="Pfam" id="PF04583">
    <property type="entry name" value="Baculo_p74"/>
    <property type="match status" value="1"/>
</dbReference>
<organism evidence="3 4">
    <name type="scientific">Psilogramma increta granulovirus</name>
    <dbReference type="NCBI Taxonomy" id="2953508"/>
    <lineage>
        <taxon>Viruses</taxon>
        <taxon>Viruses incertae sedis</taxon>
        <taxon>Naldaviricetes</taxon>
        <taxon>Lefavirales</taxon>
        <taxon>Baculoviridae</taxon>
        <taxon>Betabaculovirus</taxon>
        <taxon>Betabaculovirus psincretae</taxon>
    </lineage>
</organism>
<keyword evidence="1" id="KW-0472">Membrane</keyword>
<proteinExistence type="predicted"/>
<evidence type="ECO:0000313" key="3">
    <source>
        <dbReference type="EMBL" id="UXX41858.1"/>
    </source>
</evidence>
<keyword evidence="1" id="KW-1133">Transmembrane helix</keyword>
<keyword evidence="1" id="KW-0812">Transmembrane</keyword>
<sequence length="661" mass="75295">MSTATPTQLDLIDAVQYLTNRDTLNYITRWRTKYPHILIDYTIRWATNLDYYVPQSMRQHNAIVVDLMFSKEGCEAMSCYPYTETGVIDYLTSPIGGYTQTSNTAVQYNQPPCFHLDSALAARDNNIQSVELRYTPADKKCVMVDSMTKVWMNSPYVRTSKHVVRGIDDVPGFDVHNDPDPAFPERISAKFNDAYCRRFGRFERDNGCSQAWYEVFVSFIMGESIFTTFKLATTHVVDDLRNFDYTRPSAVLPEPPPPEGVTMLEEWLRTRDTTVNTQIESDFLKNIFPMRNINEQLVYVANKGFDLSMDTSKHYNKGLVEELISRRRLAVYMNGGGTNKNNNNSETNSNNLESIIIQFLEDHSFLLGILTDMGFDALTSSLTTLITQLNKILIPSLKQMLILQSRRVTVALLGETYKAAMVHALNRTFVSTISTVARATARAVQAASSLVNLALTFLTIADLVLMIWDPFGYNSMFPRNYLDDLSMAFLSAYYESIDAPTRDIITFQPLHYSNLIFDDDEEYFAQSMLHLADYLSSLDVNSNGQIINLLDGETVNDIDDETLLGVSLAANDTWTYFKWFCARHNALLTTQYIRVNNYIVGSTLSICVASLVYYLKIYNKLINTQQHVHVHMLILCIIVLSALLYMLPSLQYYSVLIKHTV</sequence>
<dbReference type="InterPro" id="IPR013613">
    <property type="entry name" value="Baculo_p74_N"/>
</dbReference>
<name>A0A977TNQ6_9BBAC</name>
<evidence type="ECO:0000313" key="4">
    <source>
        <dbReference type="Proteomes" id="UP001265762"/>
    </source>
</evidence>
<feature type="transmembrane region" description="Helical" evidence="1">
    <location>
        <begin position="628"/>
        <end position="647"/>
    </location>
</feature>
<protein>
    <submittedName>
        <fullName evidence="3">P74</fullName>
    </submittedName>
</protein>
<evidence type="ECO:0000256" key="1">
    <source>
        <dbReference type="SAM" id="Phobius"/>
    </source>
</evidence>
<dbReference type="InterPro" id="IPR007663">
    <property type="entry name" value="Baculo_p74"/>
</dbReference>
<dbReference type="Proteomes" id="UP001265762">
    <property type="component" value="Segment"/>
</dbReference>
<dbReference type="GO" id="GO:0019058">
    <property type="term" value="P:viral life cycle"/>
    <property type="evidence" value="ECO:0007669"/>
    <property type="project" value="InterPro"/>
</dbReference>
<reference evidence="3" key="1">
    <citation type="journal article" date="2022" name="Virus Res.">
        <title>Genome analysis of Psilogramma increta granulovirus and its intrapopulation diversity.</title>
        <authorList>
            <person name="Zhang H."/>
            <person name="Li L."/>
            <person name="Chen B."/>
            <person name="Zuo Y."/>
            <person name="Wu W."/>
            <person name="Yuan M."/>
            <person name="Yang K."/>
        </authorList>
    </citation>
    <scope>NUCLEOTIDE SEQUENCE</scope>
    <source>
        <strain evidence="3">GZ</strain>
    </source>
</reference>
<feature type="domain" description="Baculoviridae p74 N-terminal" evidence="2">
    <location>
        <begin position="7"/>
        <end position="305"/>
    </location>
</feature>
<feature type="transmembrane region" description="Helical" evidence="1">
    <location>
        <begin position="598"/>
        <end position="616"/>
    </location>
</feature>
<accession>A0A977TNQ6</accession>
<dbReference type="EMBL" id="ON803509">
    <property type="protein sequence ID" value="UXX41858.1"/>
    <property type="molecule type" value="Genomic_DNA"/>
</dbReference>
<evidence type="ECO:0000259" key="2">
    <source>
        <dbReference type="Pfam" id="PF08404"/>
    </source>
</evidence>
<dbReference type="Pfam" id="PF08404">
    <property type="entry name" value="Baculo_p74_N"/>
    <property type="match status" value="1"/>
</dbReference>